<evidence type="ECO:0000313" key="1">
    <source>
        <dbReference type="EMBL" id="CDW46577.1"/>
    </source>
</evidence>
<protein>
    <submittedName>
        <fullName evidence="1">Uncharacterized protein</fullName>
    </submittedName>
</protein>
<dbReference type="AlphaFoldDB" id="A0A0K2V8S6"/>
<proteinExistence type="predicted"/>
<reference evidence="1" key="1">
    <citation type="submission" date="2014-05" db="EMBL/GenBank/DDBJ databases">
        <authorList>
            <person name="Chronopoulou M."/>
        </authorList>
    </citation>
    <scope>NUCLEOTIDE SEQUENCE</scope>
    <source>
        <tissue evidence="1">Whole organism</tissue>
    </source>
</reference>
<accession>A0A0K2V8S6</accession>
<name>A0A0K2V8S6_LEPSM</name>
<sequence>MRVYNKFSYSLNNDNEKGVFTNLPLINVRLKKFMMLLYLEITKISWNYKMHSRPTYREKRGTLRVYNFLPLIFHWQRRLISNKEIRYLV</sequence>
<organism evidence="1">
    <name type="scientific">Lepeophtheirus salmonis</name>
    <name type="common">Salmon louse</name>
    <name type="synonym">Caligus salmonis</name>
    <dbReference type="NCBI Taxonomy" id="72036"/>
    <lineage>
        <taxon>Eukaryota</taxon>
        <taxon>Metazoa</taxon>
        <taxon>Ecdysozoa</taxon>
        <taxon>Arthropoda</taxon>
        <taxon>Crustacea</taxon>
        <taxon>Multicrustacea</taxon>
        <taxon>Hexanauplia</taxon>
        <taxon>Copepoda</taxon>
        <taxon>Siphonostomatoida</taxon>
        <taxon>Caligidae</taxon>
        <taxon>Lepeophtheirus</taxon>
    </lineage>
</organism>
<dbReference type="EMBL" id="HACA01029216">
    <property type="protein sequence ID" value="CDW46577.1"/>
    <property type="molecule type" value="Transcribed_RNA"/>
</dbReference>